<keyword evidence="3" id="KW-1185">Reference proteome</keyword>
<evidence type="ECO:0000313" key="2">
    <source>
        <dbReference type="EMBL" id="MFC4566071.1"/>
    </source>
</evidence>
<organism evidence="2 3">
    <name type="scientific">Nocardiopsis mangrovi</name>
    <dbReference type="NCBI Taxonomy" id="1179818"/>
    <lineage>
        <taxon>Bacteria</taxon>
        <taxon>Bacillati</taxon>
        <taxon>Actinomycetota</taxon>
        <taxon>Actinomycetes</taxon>
        <taxon>Streptosporangiales</taxon>
        <taxon>Nocardiopsidaceae</taxon>
        <taxon>Nocardiopsis</taxon>
    </lineage>
</organism>
<reference evidence="3" key="1">
    <citation type="journal article" date="2019" name="Int. J. Syst. Evol. Microbiol.">
        <title>The Global Catalogue of Microorganisms (GCM) 10K type strain sequencing project: providing services to taxonomists for standard genome sequencing and annotation.</title>
        <authorList>
            <consortium name="The Broad Institute Genomics Platform"/>
            <consortium name="The Broad Institute Genome Sequencing Center for Infectious Disease"/>
            <person name="Wu L."/>
            <person name="Ma J."/>
        </authorList>
    </citation>
    <scope>NUCLEOTIDE SEQUENCE [LARGE SCALE GENOMIC DNA]</scope>
    <source>
        <strain evidence="3">XZYJ18</strain>
    </source>
</reference>
<gene>
    <name evidence="2" type="ORF">ACFO4E_29805</name>
</gene>
<comment type="caution">
    <text evidence="2">The sequence shown here is derived from an EMBL/GenBank/DDBJ whole genome shotgun (WGS) entry which is preliminary data.</text>
</comment>
<evidence type="ECO:0000256" key="1">
    <source>
        <dbReference type="SAM" id="MobiDB-lite"/>
    </source>
</evidence>
<sequence>MPRNRPGALRARRPLPRISADTPPKPIDGLSLRTCRAVHTVEALPGGFPVFPGCAELALRRYREFLSAPGGRPLYPRPAPCQCRICAMDDVTHARDVLEAVMVRLPVRPRAELRRLAAPLDTAFLRRTLPDPRARSGSSWPAEPWWHHRIGQGDRG</sequence>
<feature type="region of interest" description="Disordered" evidence="1">
    <location>
        <begin position="1"/>
        <end position="26"/>
    </location>
</feature>
<dbReference type="EMBL" id="JBHSFQ010000066">
    <property type="protein sequence ID" value="MFC4566071.1"/>
    <property type="molecule type" value="Genomic_DNA"/>
</dbReference>
<name>A0ABV9E4F4_9ACTN</name>
<dbReference type="RefSeq" id="WP_378580617.1">
    <property type="nucleotide sequence ID" value="NZ_JBHSFQ010000066.1"/>
</dbReference>
<dbReference type="Proteomes" id="UP001595923">
    <property type="component" value="Unassembled WGS sequence"/>
</dbReference>
<proteinExistence type="predicted"/>
<accession>A0ABV9E4F4</accession>
<evidence type="ECO:0000313" key="3">
    <source>
        <dbReference type="Proteomes" id="UP001595923"/>
    </source>
</evidence>
<protein>
    <submittedName>
        <fullName evidence="2">Uncharacterized protein</fullName>
    </submittedName>
</protein>